<evidence type="ECO:0000313" key="1">
    <source>
        <dbReference type="EMBL" id="MFD1161747.1"/>
    </source>
</evidence>
<sequence>MKKLLFVLSLTLSLSCCNKDDNPRNPIDQLPPATQTGENTFGCLVNGEPLVITNSREQVAIYQQGQLQFGGGGITMILGDPIKINEEYDLTGKARFFVDPNPQLGCHYDFQDSYQGNLIFSKIDRVNYFISGTFSFSTITNNCEDIKITEGRFDMKYIP</sequence>
<gene>
    <name evidence="1" type="ORF">ACFQ2E_04915</name>
</gene>
<dbReference type="RefSeq" id="WP_311937245.1">
    <property type="nucleotide sequence ID" value="NZ_JAVSCK010000001.1"/>
</dbReference>
<dbReference type="EMBL" id="JBHTLJ010000001">
    <property type="protein sequence ID" value="MFD1161747.1"/>
    <property type="molecule type" value="Genomic_DNA"/>
</dbReference>
<evidence type="ECO:0000313" key="2">
    <source>
        <dbReference type="Proteomes" id="UP001597163"/>
    </source>
</evidence>
<reference evidence="2" key="1">
    <citation type="journal article" date="2019" name="Int. J. Syst. Evol. Microbiol.">
        <title>The Global Catalogue of Microorganisms (GCM) 10K type strain sequencing project: providing services to taxonomists for standard genome sequencing and annotation.</title>
        <authorList>
            <consortium name="The Broad Institute Genomics Platform"/>
            <consortium name="The Broad Institute Genome Sequencing Center for Infectious Disease"/>
            <person name="Wu L."/>
            <person name="Ma J."/>
        </authorList>
    </citation>
    <scope>NUCLEOTIDE SEQUENCE [LARGE SCALE GENOMIC DNA]</scope>
    <source>
        <strain evidence="2">CCUG 63246</strain>
    </source>
</reference>
<keyword evidence="2" id="KW-1185">Reference proteome</keyword>
<comment type="caution">
    <text evidence="1">The sequence shown here is derived from an EMBL/GenBank/DDBJ whole genome shotgun (WGS) entry which is preliminary data.</text>
</comment>
<dbReference type="Proteomes" id="UP001597163">
    <property type="component" value="Unassembled WGS sequence"/>
</dbReference>
<protein>
    <recommendedName>
        <fullName evidence="3">Lipoprotein</fullName>
    </recommendedName>
</protein>
<evidence type="ECO:0008006" key="3">
    <source>
        <dbReference type="Google" id="ProtNLM"/>
    </source>
</evidence>
<proteinExistence type="predicted"/>
<name>A0ABW3R9U2_9FLAO</name>
<dbReference type="PROSITE" id="PS51257">
    <property type="entry name" value="PROKAR_LIPOPROTEIN"/>
    <property type="match status" value="1"/>
</dbReference>
<organism evidence="1 2">
    <name type="scientific">Hwangdonia seohaensis</name>
    <dbReference type="NCBI Taxonomy" id="1240727"/>
    <lineage>
        <taxon>Bacteria</taxon>
        <taxon>Pseudomonadati</taxon>
        <taxon>Bacteroidota</taxon>
        <taxon>Flavobacteriia</taxon>
        <taxon>Flavobacteriales</taxon>
        <taxon>Flavobacteriaceae</taxon>
        <taxon>Hwangdonia</taxon>
    </lineage>
</organism>
<accession>A0ABW3R9U2</accession>